<dbReference type="Proteomes" id="UP000006864">
    <property type="component" value="Chromosome"/>
</dbReference>
<keyword evidence="1" id="KW-0472">Membrane</keyword>
<accession>A0AB32X8S4</accession>
<dbReference type="KEGG" id="hpu:HPCU_05810"/>
<protein>
    <submittedName>
        <fullName evidence="2">Uncharacterized protein</fullName>
    </submittedName>
</protein>
<proteinExistence type="predicted"/>
<organism evidence="2 3">
    <name type="scientific">Helicobacter pylori (strain Cuz20)</name>
    <dbReference type="NCBI Taxonomy" id="765964"/>
    <lineage>
        <taxon>Bacteria</taxon>
        <taxon>Pseudomonadati</taxon>
        <taxon>Campylobacterota</taxon>
        <taxon>Epsilonproteobacteria</taxon>
        <taxon>Campylobacterales</taxon>
        <taxon>Helicobacteraceae</taxon>
        <taxon>Helicobacter</taxon>
    </lineage>
</organism>
<sequence length="63" mass="7634">MLSFERLGLFFLLFNLLSPLFYWFHLILTFIEFNRLFLVFSFLCLSFYFLLAVLNFLLVVLVV</sequence>
<feature type="transmembrane region" description="Helical" evidence="1">
    <location>
        <begin position="37"/>
        <end position="62"/>
    </location>
</feature>
<evidence type="ECO:0000313" key="2">
    <source>
        <dbReference type="EMBL" id="ADO04310.1"/>
    </source>
</evidence>
<keyword evidence="1" id="KW-1133">Transmembrane helix</keyword>
<gene>
    <name evidence="2" type="ordered locus">HPCU_05810</name>
</gene>
<evidence type="ECO:0000313" key="3">
    <source>
        <dbReference type="Proteomes" id="UP000006864"/>
    </source>
</evidence>
<evidence type="ECO:0000256" key="1">
    <source>
        <dbReference type="SAM" id="Phobius"/>
    </source>
</evidence>
<name>A0AB32X8S4_HELPC</name>
<reference evidence="3" key="1">
    <citation type="submission" date="2010-06" db="EMBL/GenBank/DDBJ databases">
        <title>Complete genome sequence of Helicobacter pylori strain Cuz20.</title>
        <authorList>
            <person name="Kersulyte D."/>
            <person name="Herrera P."/>
            <person name="Gilman R.H."/>
            <person name="Berg D.E."/>
        </authorList>
    </citation>
    <scope>NUCLEOTIDE SEQUENCE [LARGE SCALE GENOMIC DNA]</scope>
    <source>
        <strain evidence="3">Cuz20</strain>
    </source>
</reference>
<dbReference type="AlphaFoldDB" id="A0AB32X8S4"/>
<keyword evidence="1" id="KW-0812">Transmembrane</keyword>
<feature type="transmembrane region" description="Helical" evidence="1">
    <location>
        <begin position="7"/>
        <end position="31"/>
    </location>
</feature>
<dbReference type="EMBL" id="CP002076">
    <property type="protein sequence ID" value="ADO04310.1"/>
    <property type="molecule type" value="Genomic_DNA"/>
</dbReference>